<organism evidence="1 2">
    <name type="scientific">Vibrio phage vB_VspP_pVa5</name>
    <dbReference type="NCBI Taxonomy" id="1913109"/>
    <lineage>
        <taxon>Viruses</taxon>
        <taxon>Duplodnaviria</taxon>
        <taxon>Heunggongvirae</taxon>
        <taxon>Uroviricota</taxon>
        <taxon>Caudoviricetes</taxon>
        <taxon>Schitoviridae</taxon>
        <taxon>Pontosvirinae</taxon>
        <taxon>Galateavirus</taxon>
        <taxon>Galateavirus PVA5</taxon>
    </lineage>
</organism>
<name>A0A1J0GV80_9CAUD</name>
<proteinExistence type="predicted"/>
<keyword evidence="2" id="KW-1185">Reference proteome</keyword>
<evidence type="ECO:0000313" key="2">
    <source>
        <dbReference type="Proteomes" id="UP000225978"/>
    </source>
</evidence>
<dbReference type="EMBL" id="KX889068">
    <property type="protein sequence ID" value="APC46084.1"/>
    <property type="molecule type" value="Genomic_DNA"/>
</dbReference>
<evidence type="ECO:0000313" key="1">
    <source>
        <dbReference type="EMBL" id="APC46084.1"/>
    </source>
</evidence>
<protein>
    <submittedName>
        <fullName evidence="1">Uncharacterized protein</fullName>
    </submittedName>
</protein>
<accession>A0A1J0GV80</accession>
<sequence length="86" mass="9316">MSKLTVLLASQKKLTEEVALLDALLNEAEATQLITVGSRTVSLVVERKDAAVGQAIMTVFETEFQRLTGELEATNRKVAALEELIG</sequence>
<gene>
    <name evidence="1" type="ORF">vBVspPpVa5_0049</name>
</gene>
<dbReference type="Proteomes" id="UP000225978">
    <property type="component" value="Segment"/>
</dbReference>
<reference evidence="1 2" key="1">
    <citation type="journal article" date="2017" name="Viruses">
        <title>Stumbling across the Same Phage: Comparative Genomics of Widespread Temperate Phages Infecting the Fish Pathogen Vibrio anguillarum.</title>
        <authorList>
            <person name="Kalatzis P.G."/>
            <person name="Rorbo N.I."/>
            <person name="Castillo D."/>
            <person name="Mauritzen J.J."/>
            <person name="Jorgensen J."/>
            <person name="Kokkari C."/>
            <person name="Zhang F."/>
            <person name="Katharios P."/>
            <person name="Middelboe M."/>
        </authorList>
    </citation>
    <scope>NUCLEOTIDE SEQUENCE [LARGE SCALE GENOMIC DNA]</scope>
</reference>